<evidence type="ECO:0000313" key="7">
    <source>
        <dbReference type="EMBL" id="SCC36943.1"/>
    </source>
</evidence>
<dbReference type="PANTHER" id="PTHR43462:SF1">
    <property type="entry name" value="ALANYL-TRNA EDITING PROTEIN AARSD1"/>
    <property type="match status" value="1"/>
</dbReference>
<comment type="subcellular location">
    <subcellularLocation>
        <location evidence="2">Cytoplasm</location>
    </subcellularLocation>
</comment>
<dbReference type="GO" id="GO:0003676">
    <property type="term" value="F:nucleic acid binding"/>
    <property type="evidence" value="ECO:0007669"/>
    <property type="project" value="InterPro"/>
</dbReference>
<dbReference type="OrthoDB" id="9812949at2"/>
<dbReference type="RefSeq" id="WP_058300050.1">
    <property type="nucleotide sequence ID" value="NZ_FMAU01000012.1"/>
</dbReference>
<sequence>MTKKLFYDDAYITRFETAVSRQGQDEDGSHFVVLEQTAFYPTGGGQPFDEGNLDGIPVVDVEEKDGEIRHYVEKSFEKLPETITGEIDWKRRFDHMQQHAGQHILSAAFAETLGYETVSFHLGKETLTIDLAVENMSEEDAGKAEALANAVIREARPIEIKWMTSEEAAAYPLRKGLAVSDDVRLVIIPDFDYNGCGGTHPRSTSEVGAIKILDWEKHRGLIRLQFVCGDRVLEQLHRKNGVLKDLTAVLQSPQDNMKEAAVQLLDKIKVQEKQLEEVKQELLKYEAKDLAGEAVKLTGGAAFIKGAYQDRPIQELQQLARQLIAAREEAIVFLAVQNDAKLQIVGARGKQGDTNLKELAPKIFALINGKGGGKEDFIQGGGEPVLSPKALLDKIEHLLNEE</sequence>
<dbReference type="AlphaFoldDB" id="A0A0V8H559"/>
<protein>
    <submittedName>
        <fullName evidence="7">Alanyl-tRNA synthetase</fullName>
    </submittedName>
</protein>
<accession>A0A0V8H559</accession>
<dbReference type="GO" id="GO:0004813">
    <property type="term" value="F:alanine-tRNA ligase activity"/>
    <property type="evidence" value="ECO:0007669"/>
    <property type="project" value="InterPro"/>
</dbReference>
<dbReference type="PANTHER" id="PTHR43462">
    <property type="entry name" value="ALANYL-TRNA EDITING PROTEIN"/>
    <property type="match status" value="1"/>
</dbReference>
<dbReference type="Pfam" id="PF07973">
    <property type="entry name" value="tRNA_SAD"/>
    <property type="match status" value="1"/>
</dbReference>
<comment type="cofactor">
    <cofactor evidence="1">
        <name>Zn(2+)</name>
        <dbReference type="ChEBI" id="CHEBI:29105"/>
    </cofactor>
</comment>
<keyword evidence="7" id="KW-0030">Aminoacyl-tRNA synthetase</keyword>
<feature type="coiled-coil region" evidence="5">
    <location>
        <begin position="254"/>
        <end position="288"/>
    </location>
</feature>
<dbReference type="GO" id="GO:0046872">
    <property type="term" value="F:metal ion binding"/>
    <property type="evidence" value="ECO:0007669"/>
    <property type="project" value="UniProtKB-KW"/>
</dbReference>
<dbReference type="Gene3D" id="2.40.30.130">
    <property type="match status" value="1"/>
</dbReference>
<keyword evidence="7" id="KW-0436">Ligase</keyword>
<dbReference type="Pfam" id="PF01411">
    <property type="entry name" value="tRNA-synt_2c"/>
    <property type="match status" value="1"/>
</dbReference>
<keyword evidence="5" id="KW-0175">Coiled coil</keyword>
<dbReference type="EMBL" id="FMAU01000012">
    <property type="protein sequence ID" value="SCC36943.1"/>
    <property type="molecule type" value="Genomic_DNA"/>
</dbReference>
<evidence type="ECO:0000256" key="2">
    <source>
        <dbReference type="ARBA" id="ARBA00004496"/>
    </source>
</evidence>
<dbReference type="GO" id="GO:0005524">
    <property type="term" value="F:ATP binding"/>
    <property type="evidence" value="ECO:0007669"/>
    <property type="project" value="InterPro"/>
</dbReference>
<gene>
    <name evidence="7" type="ORF">GA0061094_4366</name>
</gene>
<dbReference type="SUPFAM" id="SSF55186">
    <property type="entry name" value="ThrRS/AlaRS common domain"/>
    <property type="match status" value="1"/>
</dbReference>
<keyword evidence="4" id="KW-0862">Zinc</keyword>
<proteinExistence type="predicted"/>
<dbReference type="InterPro" id="IPR018164">
    <property type="entry name" value="Ala-tRNA-synth_IIc_N"/>
</dbReference>
<dbReference type="GO" id="GO:0002161">
    <property type="term" value="F:aminoacyl-tRNA deacylase activity"/>
    <property type="evidence" value="ECO:0007669"/>
    <property type="project" value="UniProtKB-ARBA"/>
</dbReference>
<dbReference type="InterPro" id="IPR012947">
    <property type="entry name" value="tRNA_SAD"/>
</dbReference>
<organism evidence="7 8">
    <name type="scientific">[Bacillus] enclensis</name>
    <dbReference type="NCBI Taxonomy" id="1402860"/>
    <lineage>
        <taxon>Bacteria</taxon>
        <taxon>Bacillati</taxon>
        <taxon>Bacillota</taxon>
        <taxon>Bacilli</taxon>
        <taxon>Bacillales</taxon>
        <taxon>Bacillaceae</taxon>
        <taxon>Rossellomorea</taxon>
    </lineage>
</organism>
<dbReference type="GO" id="GO:0005737">
    <property type="term" value="C:cytoplasm"/>
    <property type="evidence" value="ECO:0007669"/>
    <property type="project" value="UniProtKB-SubCell"/>
</dbReference>
<name>A0A0V8H559_9BACI</name>
<dbReference type="SMART" id="SM00863">
    <property type="entry name" value="tRNA_SAD"/>
    <property type="match status" value="1"/>
</dbReference>
<dbReference type="GO" id="GO:0006419">
    <property type="term" value="P:alanyl-tRNA aminoacylation"/>
    <property type="evidence" value="ECO:0007669"/>
    <property type="project" value="InterPro"/>
</dbReference>
<evidence type="ECO:0000256" key="4">
    <source>
        <dbReference type="ARBA" id="ARBA00022833"/>
    </source>
</evidence>
<feature type="domain" description="Alanyl-transfer RNA synthetases family profile" evidence="6">
    <location>
        <begin position="1"/>
        <end position="238"/>
    </location>
</feature>
<dbReference type="Proteomes" id="UP000181997">
    <property type="component" value="Unassembled WGS sequence"/>
</dbReference>
<reference evidence="8" key="1">
    <citation type="submission" date="2016-08" db="EMBL/GenBank/DDBJ databases">
        <authorList>
            <person name="Varghese N."/>
            <person name="Submissions Spin"/>
        </authorList>
    </citation>
    <scope>NUCLEOTIDE SEQUENCE [LARGE SCALE GENOMIC DNA]</scope>
    <source>
        <strain evidence="8">SGD-1123</strain>
    </source>
</reference>
<dbReference type="Pfam" id="PF02272">
    <property type="entry name" value="DHHA1"/>
    <property type="match status" value="1"/>
</dbReference>
<dbReference type="InterPro" id="IPR009000">
    <property type="entry name" value="Transl_B-barrel_sf"/>
</dbReference>
<evidence type="ECO:0000256" key="1">
    <source>
        <dbReference type="ARBA" id="ARBA00001947"/>
    </source>
</evidence>
<evidence type="ECO:0000256" key="3">
    <source>
        <dbReference type="ARBA" id="ARBA00022723"/>
    </source>
</evidence>
<dbReference type="InterPro" id="IPR018165">
    <property type="entry name" value="Ala-tRNA-synth_IIc_core"/>
</dbReference>
<keyword evidence="8" id="KW-1185">Reference proteome</keyword>
<keyword evidence="3" id="KW-0479">Metal-binding</keyword>
<evidence type="ECO:0000256" key="5">
    <source>
        <dbReference type="SAM" id="Coils"/>
    </source>
</evidence>
<dbReference type="InterPro" id="IPR051335">
    <property type="entry name" value="Alanyl-tRNA_Editing_Enzymes"/>
</dbReference>
<dbReference type="PROSITE" id="PS50860">
    <property type="entry name" value="AA_TRNA_LIGASE_II_ALA"/>
    <property type="match status" value="1"/>
</dbReference>
<dbReference type="SUPFAM" id="SSF50447">
    <property type="entry name" value="Translation proteins"/>
    <property type="match status" value="1"/>
</dbReference>
<dbReference type="InterPro" id="IPR018163">
    <property type="entry name" value="Thr/Ala-tRNA-synth_IIc_edit"/>
</dbReference>
<dbReference type="InterPro" id="IPR003156">
    <property type="entry name" value="DHHA1_dom"/>
</dbReference>
<evidence type="ECO:0000259" key="6">
    <source>
        <dbReference type="PROSITE" id="PS50860"/>
    </source>
</evidence>
<dbReference type="Gene3D" id="3.30.980.10">
    <property type="entry name" value="Threonyl-trna Synthetase, Chain A, domain 2"/>
    <property type="match status" value="1"/>
</dbReference>
<evidence type="ECO:0000313" key="8">
    <source>
        <dbReference type="Proteomes" id="UP000181997"/>
    </source>
</evidence>
<dbReference type="Gene3D" id="3.10.310.40">
    <property type="match status" value="1"/>
</dbReference>